<evidence type="ECO:0000256" key="5">
    <source>
        <dbReference type="PIRSR" id="PIRSR601548-4"/>
    </source>
</evidence>
<dbReference type="SUPFAM" id="SSF55486">
    <property type="entry name" value="Metalloproteases ('zincins'), catalytic domain"/>
    <property type="match status" value="1"/>
</dbReference>
<feature type="disulfide bond" evidence="5 6">
    <location>
        <begin position="332"/>
        <end position="350"/>
    </location>
</feature>
<evidence type="ECO:0000256" key="6">
    <source>
        <dbReference type="PROSITE-ProRule" id="PRU01355"/>
    </source>
</evidence>
<name>A0A1B6CJL2_9HEMI</name>
<keyword evidence="7" id="KW-0378">Hydrolase</keyword>
<dbReference type="PRINTS" id="PR00791">
    <property type="entry name" value="PEPDIPTASEA"/>
</dbReference>
<evidence type="ECO:0000256" key="3">
    <source>
        <dbReference type="ARBA" id="ARBA00023157"/>
    </source>
</evidence>
<reference evidence="9" key="1">
    <citation type="submission" date="2015-12" db="EMBL/GenBank/DDBJ databases">
        <title>De novo transcriptome assembly of four potential Pierce s Disease insect vectors from Arizona vineyards.</title>
        <authorList>
            <person name="Tassone E.E."/>
        </authorList>
    </citation>
    <scope>NUCLEOTIDE SEQUENCE</scope>
</reference>
<keyword evidence="4 7" id="KW-0325">Glycoprotein</keyword>
<dbReference type="GO" id="GO:0008241">
    <property type="term" value="F:peptidyl-dipeptidase activity"/>
    <property type="evidence" value="ECO:0007669"/>
    <property type="project" value="InterPro"/>
</dbReference>
<evidence type="ECO:0000256" key="8">
    <source>
        <dbReference type="SAM" id="SignalP"/>
    </source>
</evidence>
<gene>
    <name evidence="9" type="ORF">g.7377</name>
</gene>
<evidence type="ECO:0000256" key="1">
    <source>
        <dbReference type="ARBA" id="ARBA00008139"/>
    </source>
</evidence>
<dbReference type="EMBL" id="GEDC01023707">
    <property type="protein sequence ID" value="JAS13591.1"/>
    <property type="molecule type" value="Transcribed_RNA"/>
</dbReference>
<keyword evidence="7" id="KW-0645">Protease</keyword>
<keyword evidence="7" id="KW-0482">Metalloprotease</keyword>
<feature type="chain" id="PRO_5008580534" description="Angiotensin-converting enzyme" evidence="8">
    <location>
        <begin position="20"/>
        <end position="605"/>
    </location>
</feature>
<keyword evidence="7" id="KW-0121">Carboxypeptidase</keyword>
<dbReference type="PANTHER" id="PTHR10514">
    <property type="entry name" value="ANGIOTENSIN-CONVERTING ENZYME"/>
    <property type="match status" value="1"/>
</dbReference>
<dbReference type="Pfam" id="PF01401">
    <property type="entry name" value="Peptidase_M2"/>
    <property type="match status" value="1"/>
</dbReference>
<dbReference type="PANTHER" id="PTHR10514:SF44">
    <property type="entry name" value="ANGIOTENSIN-CONVERTING ENZYME-RELATED"/>
    <property type="match status" value="1"/>
</dbReference>
<evidence type="ECO:0000313" key="9">
    <source>
        <dbReference type="EMBL" id="JAS13591.1"/>
    </source>
</evidence>
<evidence type="ECO:0000256" key="2">
    <source>
        <dbReference type="ARBA" id="ARBA00022729"/>
    </source>
</evidence>
<keyword evidence="3 5" id="KW-1015">Disulfide bond</keyword>
<dbReference type="GO" id="GO:0005615">
    <property type="term" value="C:extracellular space"/>
    <property type="evidence" value="ECO:0007669"/>
    <property type="project" value="TreeGrafter"/>
</dbReference>
<sequence>MKVLYLVAVVTLLIGTVTADDEDKARDLLNKLNQDLEKFLNNYLTLLWNYEVDINDDNLNKLLENGDPVFEFDDGDLPWATFTDADVARQSKLYGMTKVSNTQPLNATDDLDDTIMEMVECVFNLTICDYQDKTICNYTLDEDLEDIFAESKSADELSYYWKSLTDQIGQQVKPFFKIYVELANVAPKLDGYASKAEESLAEFEQPPEDVELLLKDAWYAMKPLYSELQAYFRFKLNEQFGDNIITKSGPIPIQLSGSLQGSDFWNLNNKFKPYPGVKKIHVDDFLSVKNLSSLETFQLVEKTFKSLNMKPMTESFWKNSLIEEPSDREAACDSSSWDMYEKDDFRIQHCTDKSYHSLLEVYSLMTEIEYYMYYQDKPAIYKASPLTGFDDGLVGAVRRSIRSLKQLKKSGIIDTPVTVNSQQYDINYLFEIASIFLPYMSYAYSLENWKRDVFRGKIVPEKYNEAFWAIRLAESGIAPPEPRSENTLDAATELSVLEDSSLTGDFVSSILQFQIYRDLCIASGEFDPSNPTKNPLHKCDFTSSPKAGKILGSMMEIGRAKPWYEILKVGTGNNKLDGSALVDFLAPLQDWLKEENKKNGATPGW</sequence>
<feature type="signal peptide" evidence="8">
    <location>
        <begin position="1"/>
        <end position="19"/>
    </location>
</feature>
<evidence type="ECO:0000256" key="4">
    <source>
        <dbReference type="ARBA" id="ARBA00023180"/>
    </source>
</evidence>
<dbReference type="GO" id="GO:0004180">
    <property type="term" value="F:carboxypeptidase activity"/>
    <property type="evidence" value="ECO:0007669"/>
    <property type="project" value="UniProtKB-KW"/>
</dbReference>
<dbReference type="GO" id="GO:0008237">
    <property type="term" value="F:metallopeptidase activity"/>
    <property type="evidence" value="ECO:0007669"/>
    <property type="project" value="UniProtKB-KW"/>
</dbReference>
<dbReference type="GO" id="GO:0046872">
    <property type="term" value="F:metal ion binding"/>
    <property type="evidence" value="ECO:0007669"/>
    <property type="project" value="UniProtKB-KW"/>
</dbReference>
<organism evidence="9">
    <name type="scientific">Clastoptera arizonana</name>
    <name type="common">Arizona spittle bug</name>
    <dbReference type="NCBI Taxonomy" id="38151"/>
    <lineage>
        <taxon>Eukaryota</taxon>
        <taxon>Metazoa</taxon>
        <taxon>Ecdysozoa</taxon>
        <taxon>Arthropoda</taxon>
        <taxon>Hexapoda</taxon>
        <taxon>Insecta</taxon>
        <taxon>Pterygota</taxon>
        <taxon>Neoptera</taxon>
        <taxon>Paraneoptera</taxon>
        <taxon>Hemiptera</taxon>
        <taxon>Auchenorrhyncha</taxon>
        <taxon>Cercopoidea</taxon>
        <taxon>Clastopteridae</taxon>
        <taxon>Clastoptera</taxon>
    </lineage>
</organism>
<keyword evidence="2 8" id="KW-0732">Signal</keyword>
<comment type="cofactor">
    <cofactor evidence="7">
        <name>Zn(2+)</name>
        <dbReference type="ChEBI" id="CHEBI:29105"/>
    </cofactor>
    <text evidence="7">Binds 1 zinc ion per subunit.</text>
</comment>
<feature type="disulfide bond" evidence="6">
    <location>
        <begin position="128"/>
        <end position="136"/>
    </location>
</feature>
<accession>A0A1B6CJL2</accession>
<proteinExistence type="inferred from homology"/>
<dbReference type="CDD" id="cd06461">
    <property type="entry name" value="M2_ACE"/>
    <property type="match status" value="1"/>
</dbReference>
<dbReference type="EC" id="3.4.-.-" evidence="7"/>
<dbReference type="GO" id="GO:0006508">
    <property type="term" value="P:proteolysis"/>
    <property type="evidence" value="ECO:0007669"/>
    <property type="project" value="UniProtKB-KW"/>
</dbReference>
<comment type="caution">
    <text evidence="6">Lacks conserved residue(s) required for the propagation of feature annotation.</text>
</comment>
<feature type="disulfide bond" evidence="5">
    <location>
        <begin position="520"/>
        <end position="539"/>
    </location>
</feature>
<dbReference type="GO" id="GO:0005886">
    <property type="term" value="C:plasma membrane"/>
    <property type="evidence" value="ECO:0007669"/>
    <property type="project" value="TreeGrafter"/>
</dbReference>
<keyword evidence="7" id="KW-0862">Zinc</keyword>
<dbReference type="PROSITE" id="PS52011">
    <property type="entry name" value="PEPTIDASE_M2"/>
    <property type="match status" value="1"/>
</dbReference>
<dbReference type="InterPro" id="IPR001548">
    <property type="entry name" value="Peptidase_M2"/>
</dbReference>
<keyword evidence="7" id="KW-0479">Metal-binding</keyword>
<dbReference type="AlphaFoldDB" id="A0A1B6CJL2"/>
<protein>
    <recommendedName>
        <fullName evidence="7">Angiotensin-converting enzyme</fullName>
        <ecNumber evidence="7">3.4.-.-</ecNumber>
    </recommendedName>
</protein>
<evidence type="ECO:0000256" key="7">
    <source>
        <dbReference type="RuleBase" id="RU361144"/>
    </source>
</evidence>
<comment type="similarity">
    <text evidence="1 6 7">Belongs to the peptidase M2 family.</text>
</comment>